<feature type="region of interest" description="Disordered" evidence="1">
    <location>
        <begin position="14"/>
        <end position="35"/>
    </location>
</feature>
<feature type="compositionally biased region" description="Polar residues" evidence="1">
    <location>
        <begin position="51"/>
        <end position="66"/>
    </location>
</feature>
<gene>
    <name evidence="2" type="primary">ORF2247</name>
</gene>
<proteinExistence type="predicted"/>
<feature type="region of interest" description="Disordered" evidence="1">
    <location>
        <begin position="51"/>
        <end position="72"/>
    </location>
</feature>
<evidence type="ECO:0000313" key="2">
    <source>
        <dbReference type="EMBL" id="CEK47783.1"/>
    </source>
</evidence>
<reference evidence="2" key="1">
    <citation type="submission" date="2014-12" db="EMBL/GenBank/DDBJ databases">
        <title>Insight into the proteome of Arion vulgaris.</title>
        <authorList>
            <person name="Aradska J."/>
            <person name="Bulat T."/>
            <person name="Smidak R."/>
            <person name="Sarate P."/>
            <person name="Gangsoo J."/>
            <person name="Sialana F."/>
            <person name="Bilban M."/>
            <person name="Lubec G."/>
        </authorList>
    </citation>
    <scope>NUCLEOTIDE SEQUENCE</scope>
    <source>
        <tissue evidence="2">Skin</tissue>
    </source>
</reference>
<evidence type="ECO:0000256" key="1">
    <source>
        <dbReference type="SAM" id="MobiDB-lite"/>
    </source>
</evidence>
<dbReference type="AlphaFoldDB" id="A0A0B6XV57"/>
<organism evidence="2">
    <name type="scientific">Arion vulgaris</name>
    <dbReference type="NCBI Taxonomy" id="1028688"/>
    <lineage>
        <taxon>Eukaryota</taxon>
        <taxon>Metazoa</taxon>
        <taxon>Spiralia</taxon>
        <taxon>Lophotrochozoa</taxon>
        <taxon>Mollusca</taxon>
        <taxon>Gastropoda</taxon>
        <taxon>Heterobranchia</taxon>
        <taxon>Euthyneura</taxon>
        <taxon>Panpulmonata</taxon>
        <taxon>Eupulmonata</taxon>
        <taxon>Stylommatophora</taxon>
        <taxon>Helicina</taxon>
        <taxon>Arionoidea</taxon>
        <taxon>Arionidae</taxon>
        <taxon>Arion</taxon>
    </lineage>
</organism>
<feature type="non-terminal residue" evidence="2">
    <location>
        <position position="72"/>
    </location>
</feature>
<accession>A0A0B6XV57</accession>
<sequence length="72" mass="8044">SSLNQIVDLCPSVQNISQSSINDTRPTSSNEDPYLNRTSIVKSLNVNSFSEMNNSYQKQNSSTSNTKHNHIQ</sequence>
<name>A0A0B6XV57_9EUPU</name>
<feature type="non-terminal residue" evidence="2">
    <location>
        <position position="1"/>
    </location>
</feature>
<protein>
    <submittedName>
        <fullName evidence="2">Uncharacterized protein</fullName>
    </submittedName>
</protein>
<dbReference type="EMBL" id="HACG01000918">
    <property type="protein sequence ID" value="CEK47783.1"/>
    <property type="molecule type" value="Transcribed_RNA"/>
</dbReference>